<reference evidence="1" key="1">
    <citation type="submission" date="2002-02" db="EMBL/GenBank/DDBJ databases">
        <title>Oryza sativa nipponbare(GA3) genomic DNA, chromosome 6, PAC clone:P0410C01.</title>
        <authorList>
            <person name="Sasaki T."/>
            <person name="Matsumoto T."/>
            <person name="Yamamoto K."/>
        </authorList>
    </citation>
    <scope>NUCLEOTIDE SEQUENCE</scope>
</reference>
<gene>
    <name evidence="1" type="ORF">P0410C01.12</name>
    <name evidence="2" type="ORF">P0438E12.33</name>
</gene>
<evidence type="ECO:0000313" key="1">
    <source>
        <dbReference type="EMBL" id="BAD54218.1"/>
    </source>
</evidence>
<reference evidence="3" key="3">
    <citation type="journal article" date="2005" name="Nature">
        <title>The map-based sequence of the rice genome.</title>
        <authorList>
            <consortium name="International rice genome sequencing project (IRGSP)"/>
            <person name="Matsumoto T."/>
            <person name="Wu J."/>
            <person name="Kanamori H."/>
            <person name="Katayose Y."/>
            <person name="Fujisawa M."/>
            <person name="Namiki N."/>
            <person name="Mizuno H."/>
            <person name="Yamamoto K."/>
            <person name="Antonio B.A."/>
            <person name="Baba T."/>
            <person name="Sakata K."/>
            <person name="Nagamura Y."/>
            <person name="Aoki H."/>
            <person name="Arikawa K."/>
            <person name="Arita K."/>
            <person name="Bito T."/>
            <person name="Chiden Y."/>
            <person name="Fujitsuka N."/>
            <person name="Fukunaka R."/>
            <person name="Hamada M."/>
            <person name="Harada C."/>
            <person name="Hayashi A."/>
            <person name="Hijishita S."/>
            <person name="Honda M."/>
            <person name="Hosokawa S."/>
            <person name="Ichikawa Y."/>
            <person name="Idonuma A."/>
            <person name="Iijima M."/>
            <person name="Ikeda M."/>
            <person name="Ikeno M."/>
            <person name="Ito K."/>
            <person name="Ito S."/>
            <person name="Ito T."/>
            <person name="Ito Y."/>
            <person name="Ito Y."/>
            <person name="Iwabuchi A."/>
            <person name="Kamiya K."/>
            <person name="Karasawa W."/>
            <person name="Kurita K."/>
            <person name="Katagiri S."/>
            <person name="Kikuta A."/>
            <person name="Kobayashi H."/>
            <person name="Kobayashi N."/>
            <person name="Machita K."/>
            <person name="Maehara T."/>
            <person name="Masukawa M."/>
            <person name="Mizubayashi T."/>
            <person name="Mukai Y."/>
            <person name="Nagasaki H."/>
            <person name="Nagata Y."/>
            <person name="Naito S."/>
            <person name="Nakashima M."/>
            <person name="Nakama Y."/>
            <person name="Nakamichi Y."/>
            <person name="Nakamura M."/>
            <person name="Meguro A."/>
            <person name="Negishi M."/>
            <person name="Ohta I."/>
            <person name="Ohta T."/>
            <person name="Okamoto M."/>
            <person name="Ono N."/>
            <person name="Saji S."/>
            <person name="Sakaguchi M."/>
            <person name="Sakai K."/>
            <person name="Shibata M."/>
            <person name="Shimokawa T."/>
            <person name="Song J."/>
            <person name="Takazaki Y."/>
            <person name="Terasawa K."/>
            <person name="Tsugane M."/>
            <person name="Tsuji K."/>
            <person name="Ueda S."/>
            <person name="Waki K."/>
            <person name="Yamagata H."/>
            <person name="Yamamoto M."/>
            <person name="Yamamoto S."/>
            <person name="Yamane H."/>
            <person name="Yoshiki S."/>
            <person name="Yoshihara R."/>
            <person name="Yukawa K."/>
            <person name="Zhong H."/>
            <person name="Yano M."/>
            <person name="Yuan Q."/>
            <person name="Ouyang S."/>
            <person name="Liu J."/>
            <person name="Jones K.M."/>
            <person name="Gansberger K."/>
            <person name="Moffat K."/>
            <person name="Hill J."/>
            <person name="Bera J."/>
            <person name="Fadrosh D."/>
            <person name="Jin S."/>
            <person name="Johri S."/>
            <person name="Kim M."/>
            <person name="Overton L."/>
            <person name="Reardon M."/>
            <person name="Tsitrin T."/>
            <person name="Vuong H."/>
            <person name="Weaver B."/>
            <person name="Ciecko A."/>
            <person name="Tallon L."/>
            <person name="Jackson J."/>
            <person name="Pai G."/>
            <person name="Aken S.V."/>
            <person name="Utterback T."/>
            <person name="Reidmuller S."/>
            <person name="Feldblyum T."/>
            <person name="Hsiao J."/>
            <person name="Zismann V."/>
            <person name="Iobst S."/>
            <person name="de Vazeille A.R."/>
            <person name="Buell C.R."/>
            <person name="Ying K."/>
            <person name="Li Y."/>
            <person name="Lu T."/>
            <person name="Huang Y."/>
            <person name="Zhao Q."/>
            <person name="Feng Q."/>
            <person name="Zhang L."/>
            <person name="Zhu J."/>
            <person name="Weng Q."/>
            <person name="Mu J."/>
            <person name="Lu Y."/>
            <person name="Fan D."/>
            <person name="Liu Y."/>
            <person name="Guan J."/>
            <person name="Zhang Y."/>
            <person name="Yu S."/>
            <person name="Liu X."/>
            <person name="Zhang Y."/>
            <person name="Hong G."/>
            <person name="Han B."/>
            <person name="Choisne N."/>
            <person name="Demange N."/>
            <person name="Orjeda G."/>
            <person name="Samain S."/>
            <person name="Cattolico L."/>
            <person name="Pelletier E."/>
            <person name="Couloux A."/>
            <person name="Segurens B."/>
            <person name="Wincker P."/>
            <person name="D'Hont A."/>
            <person name="Scarpelli C."/>
            <person name="Weissenbach J."/>
            <person name="Salanoubat M."/>
            <person name="Quetier F."/>
            <person name="Yu Y."/>
            <person name="Kim H.R."/>
            <person name="Rambo T."/>
            <person name="Currie J."/>
            <person name="Collura K."/>
            <person name="Luo M."/>
            <person name="Yang T."/>
            <person name="Ammiraju J.S.S."/>
            <person name="Engler F."/>
            <person name="Soderlund C."/>
            <person name="Wing R.A."/>
            <person name="Palmer L.E."/>
            <person name="de la Bastide M."/>
            <person name="Spiegel L."/>
            <person name="Nascimento L."/>
            <person name="Zutavern T."/>
            <person name="O'Shaughnessy A."/>
            <person name="Dike S."/>
            <person name="Dedhia N."/>
            <person name="Preston R."/>
            <person name="Balija V."/>
            <person name="McCombie W.R."/>
            <person name="Chow T."/>
            <person name="Chen H."/>
            <person name="Chung M."/>
            <person name="Chen C."/>
            <person name="Shaw J."/>
            <person name="Wu H."/>
            <person name="Hsiao K."/>
            <person name="Chao Y."/>
            <person name="Chu M."/>
            <person name="Cheng C."/>
            <person name="Hour A."/>
            <person name="Lee P."/>
            <person name="Lin S."/>
            <person name="Lin Y."/>
            <person name="Liou J."/>
            <person name="Liu S."/>
            <person name="Hsing Y."/>
            <person name="Raghuvanshi S."/>
            <person name="Mohanty A."/>
            <person name="Bharti A.K."/>
            <person name="Gaur A."/>
            <person name="Gupta V."/>
            <person name="Kumar D."/>
            <person name="Ravi V."/>
            <person name="Vij S."/>
            <person name="Kapur A."/>
            <person name="Khurana P."/>
            <person name="Khurana P."/>
            <person name="Khurana J.P."/>
            <person name="Tyagi A.K."/>
            <person name="Gaikwad K."/>
            <person name="Singh A."/>
            <person name="Dalal V."/>
            <person name="Srivastava S."/>
            <person name="Dixit A."/>
            <person name="Pal A.K."/>
            <person name="Ghazi I.A."/>
            <person name="Yadav M."/>
            <person name="Pandit A."/>
            <person name="Bhargava A."/>
            <person name="Sureshbabu K."/>
            <person name="Batra K."/>
            <person name="Sharma T.R."/>
            <person name="Mohapatra T."/>
            <person name="Singh N.K."/>
            <person name="Messing J."/>
            <person name="Nelson A.B."/>
            <person name="Fuks G."/>
            <person name="Kavchok S."/>
            <person name="Keizer G."/>
            <person name="Linton E."/>
            <person name="Llaca V."/>
            <person name="Song R."/>
            <person name="Tanyolac B."/>
            <person name="Young S."/>
            <person name="Ho-Il K."/>
            <person name="Hahn J.H."/>
            <person name="Sangsakoo G."/>
            <person name="Vanavichit A."/>
            <person name="de Mattos Luiz.A.T."/>
            <person name="Zimmer P.D."/>
            <person name="Malone G."/>
            <person name="Dellagostin O."/>
            <person name="de Oliveira A.C."/>
            <person name="Bevan M."/>
            <person name="Bancroft I."/>
            <person name="Minx P."/>
            <person name="Cordum H."/>
            <person name="Wilson R."/>
            <person name="Cheng Z."/>
            <person name="Jin W."/>
            <person name="Jiang J."/>
            <person name="Leong S.A."/>
            <person name="Iwama H."/>
            <person name="Gojobori T."/>
            <person name="Itoh T."/>
            <person name="Niimura Y."/>
            <person name="Fujii Y."/>
            <person name="Habara T."/>
            <person name="Sakai H."/>
            <person name="Sato Y."/>
            <person name="Wilson G."/>
            <person name="Kumar K."/>
            <person name="McCouch S."/>
            <person name="Juretic N."/>
            <person name="Hoen D."/>
            <person name="Wright S."/>
            <person name="Bruskiewich R."/>
            <person name="Bureau T."/>
            <person name="Miyao A."/>
            <person name="Hirochika H."/>
            <person name="Nishikawa T."/>
            <person name="Kadowaki K."/>
            <person name="Sugiura M."/>
            <person name="Burr B."/>
            <person name="Sasaki T."/>
        </authorList>
    </citation>
    <scope>NUCLEOTIDE SEQUENCE [LARGE SCALE GENOMIC DNA]</scope>
    <source>
        <strain evidence="3">cv. Nipponbare</strain>
    </source>
</reference>
<name>Q5Z6B3_ORYSJ</name>
<proteinExistence type="predicted"/>
<reference evidence="2" key="2">
    <citation type="submission" date="2002-06" db="EMBL/GenBank/DDBJ databases">
        <title>Oryza sativa nipponbare(GA3) genomic DNA, chromosome 6, PAC clone:P0438E12.</title>
        <authorList>
            <person name="Sasaki T."/>
            <person name="Matsumoto T."/>
            <person name="Katayose Y."/>
        </authorList>
    </citation>
    <scope>NUCLEOTIDE SEQUENCE</scope>
</reference>
<evidence type="ECO:0000313" key="3">
    <source>
        <dbReference type="Proteomes" id="UP000000763"/>
    </source>
</evidence>
<dbReference type="AlphaFoldDB" id="Q5Z6B3"/>
<dbReference type="Proteomes" id="UP000000763">
    <property type="component" value="Chromosome 6"/>
</dbReference>
<protein>
    <submittedName>
        <fullName evidence="2">Uncharacterized protein</fullName>
    </submittedName>
</protein>
<reference evidence="3" key="4">
    <citation type="journal article" date="2008" name="Nucleic Acids Res.">
        <title>The rice annotation project database (RAP-DB): 2008 update.</title>
        <authorList>
            <consortium name="The rice annotation project (RAP)"/>
        </authorList>
    </citation>
    <scope>GENOME REANNOTATION</scope>
    <source>
        <strain evidence="3">cv. Nipponbare</strain>
    </source>
</reference>
<sequence>MAAGFLVGQKAMGYGEQWNRRPSSGKRAGLFRVVWASSLSLELLPLMVGLETDSSHGELHGKGGGIGWLEWLCLADNGRPLALTTLRRNSRGSAKAGGFYGMMVGALCQSLAWSLTNANDVDALYEPFSLKEDCFVLSILHGNHQFREVETC</sequence>
<dbReference type="EMBL" id="AP005450">
    <property type="protein sequence ID" value="BAD54478.1"/>
    <property type="molecule type" value="Genomic_DNA"/>
</dbReference>
<organism evidence="2 3">
    <name type="scientific">Oryza sativa subsp. japonica</name>
    <name type="common">Rice</name>
    <dbReference type="NCBI Taxonomy" id="39947"/>
    <lineage>
        <taxon>Eukaryota</taxon>
        <taxon>Viridiplantae</taxon>
        <taxon>Streptophyta</taxon>
        <taxon>Embryophyta</taxon>
        <taxon>Tracheophyta</taxon>
        <taxon>Spermatophyta</taxon>
        <taxon>Magnoliopsida</taxon>
        <taxon>Liliopsida</taxon>
        <taxon>Poales</taxon>
        <taxon>Poaceae</taxon>
        <taxon>BOP clade</taxon>
        <taxon>Oryzoideae</taxon>
        <taxon>Oryzeae</taxon>
        <taxon>Oryzinae</taxon>
        <taxon>Oryza</taxon>
        <taxon>Oryza sativa</taxon>
    </lineage>
</organism>
<accession>Q5Z6B3</accession>
<dbReference type="EMBL" id="AP004749">
    <property type="protein sequence ID" value="BAD54218.1"/>
    <property type="molecule type" value="Genomic_DNA"/>
</dbReference>
<evidence type="ECO:0000313" key="2">
    <source>
        <dbReference type="EMBL" id="BAD54478.1"/>
    </source>
</evidence>